<evidence type="ECO:0000313" key="1">
    <source>
        <dbReference type="EMBL" id="ADB63735.1"/>
    </source>
</evidence>
<name>D2S2Y8_HALTV</name>
<sequence>MVKAANLPLLCWHGGGDYRGMEQAKVAIADVL</sequence>
<gene>
    <name evidence="1" type="ordered locus">Htur_5006</name>
</gene>
<protein>
    <submittedName>
        <fullName evidence="1">Uncharacterized protein</fullName>
    </submittedName>
</protein>
<dbReference type="HOGENOM" id="CLU_3387449_0_0_2"/>
<dbReference type="Proteomes" id="UP000001903">
    <property type="component" value="Plasmid pHTUR03"/>
</dbReference>
<accession>D2S2Y8</accession>
<keyword evidence="1" id="KW-0614">Plasmid</keyword>
<dbReference type="AlphaFoldDB" id="D2S2Y8"/>
<proteinExistence type="predicted"/>
<reference evidence="1 2" key="1">
    <citation type="journal article" date="2010" name="Stand. Genomic Sci.">
        <title>Complete genome sequence of Haloterrigena turkmenica type strain (4k).</title>
        <authorList>
            <person name="Saunders E."/>
            <person name="Tindall B.J."/>
            <person name="Fahnrich R."/>
            <person name="Lapidus A."/>
            <person name="Copeland A."/>
            <person name="Del Rio T.G."/>
            <person name="Lucas S."/>
            <person name="Chen F."/>
            <person name="Tice H."/>
            <person name="Cheng J.F."/>
            <person name="Han C."/>
            <person name="Detter J.C."/>
            <person name="Bruce D."/>
            <person name="Goodwin L."/>
            <person name="Chain P."/>
            <person name="Pitluck S."/>
            <person name="Pati A."/>
            <person name="Ivanova N."/>
            <person name="Mavromatis K."/>
            <person name="Chen A."/>
            <person name="Palaniappan K."/>
            <person name="Land M."/>
            <person name="Hauser L."/>
            <person name="Chang Y.J."/>
            <person name="Jeffries C.D."/>
            <person name="Brettin T."/>
            <person name="Rohde M."/>
            <person name="Goker M."/>
            <person name="Bristow J."/>
            <person name="Eisen J.A."/>
            <person name="Markowitz V."/>
            <person name="Hugenholtz P."/>
            <person name="Klenk H.P."/>
            <person name="Kyrpides N.C."/>
        </authorList>
    </citation>
    <scope>NUCLEOTIDE SEQUENCE [LARGE SCALE GENOMIC DNA]</scope>
    <source>
        <strain evidence="2">ATCC 51198 / DSM 5511 / JCM 9101 / NCIMB 13204 / VKM B-1734 / 4k</strain>
    </source>
</reference>
<dbReference type="EMBL" id="CP001863">
    <property type="protein sequence ID" value="ADB63735.1"/>
    <property type="molecule type" value="Genomic_DNA"/>
</dbReference>
<geneLocation type="plasmid" evidence="1 2">
    <name>pHTUR03</name>
</geneLocation>
<evidence type="ECO:0000313" key="2">
    <source>
        <dbReference type="Proteomes" id="UP000001903"/>
    </source>
</evidence>
<keyword evidence="2" id="KW-1185">Reference proteome</keyword>
<dbReference type="KEGG" id="htu:Htur_5006"/>
<organism evidence="1 2">
    <name type="scientific">Haloterrigena turkmenica (strain ATCC 51198 / DSM 5511 / JCM 9101 / NCIMB 13204 / VKM B-1734 / 4k)</name>
    <name type="common">Halococcus turkmenicus</name>
    <dbReference type="NCBI Taxonomy" id="543526"/>
    <lineage>
        <taxon>Archaea</taxon>
        <taxon>Methanobacteriati</taxon>
        <taxon>Methanobacteriota</taxon>
        <taxon>Stenosarchaea group</taxon>
        <taxon>Halobacteria</taxon>
        <taxon>Halobacteriales</taxon>
        <taxon>Natrialbaceae</taxon>
        <taxon>Haloterrigena</taxon>
    </lineage>
</organism>